<gene>
    <name evidence="2" type="ORF">MALV_43650</name>
</gene>
<feature type="signal peptide" evidence="1">
    <location>
        <begin position="1"/>
        <end position="24"/>
    </location>
</feature>
<evidence type="ECO:0008006" key="4">
    <source>
        <dbReference type="Google" id="ProtNLM"/>
    </source>
</evidence>
<sequence>MPKLSALRVALSVLLLCFSLPSCDLVRQATRQSMDIDYNDQGLNDGLVMLLDENKSARLSDFTSWDWDEVHLFNEYSEREYIEKVVGAPVIKSKFLNSKANLLVFELNGKPVKAAGVSPDFLRPEDHRVTFPANTVLKPSGGGILMLTVPAN</sequence>
<keyword evidence="1" id="KW-0732">Signal</keyword>
<dbReference type="Proteomes" id="UP000466906">
    <property type="component" value="Chromosome"/>
</dbReference>
<proteinExistence type="predicted"/>
<organism evidence="2 3">
    <name type="scientific">Mycolicibacterium alvei</name>
    <dbReference type="NCBI Taxonomy" id="67081"/>
    <lineage>
        <taxon>Bacteria</taxon>
        <taxon>Bacillati</taxon>
        <taxon>Actinomycetota</taxon>
        <taxon>Actinomycetes</taxon>
        <taxon>Mycobacteriales</taxon>
        <taxon>Mycobacteriaceae</taxon>
        <taxon>Mycolicibacterium</taxon>
    </lineage>
</organism>
<reference evidence="2 3" key="1">
    <citation type="journal article" date="2019" name="Emerg. Microbes Infect.">
        <title>Comprehensive subspecies identification of 175 nontuberculous mycobacteria species based on 7547 genomic profiles.</title>
        <authorList>
            <person name="Matsumoto Y."/>
            <person name="Kinjo T."/>
            <person name="Motooka D."/>
            <person name="Nabeya D."/>
            <person name="Jung N."/>
            <person name="Uechi K."/>
            <person name="Horii T."/>
            <person name="Iida T."/>
            <person name="Fujita J."/>
            <person name="Nakamura S."/>
        </authorList>
    </citation>
    <scope>NUCLEOTIDE SEQUENCE [LARGE SCALE GENOMIC DNA]</scope>
    <source>
        <strain evidence="2 3">JCM 12272</strain>
    </source>
</reference>
<evidence type="ECO:0000256" key="1">
    <source>
        <dbReference type="SAM" id="SignalP"/>
    </source>
</evidence>
<accession>A0A6N4UWG7</accession>
<protein>
    <recommendedName>
        <fullName evidence="4">Lipoprotein</fullName>
    </recommendedName>
</protein>
<keyword evidence="3" id="KW-1185">Reference proteome</keyword>
<dbReference type="EMBL" id="AP022565">
    <property type="protein sequence ID" value="BBX29240.1"/>
    <property type="molecule type" value="Genomic_DNA"/>
</dbReference>
<evidence type="ECO:0000313" key="3">
    <source>
        <dbReference type="Proteomes" id="UP000466906"/>
    </source>
</evidence>
<dbReference type="KEGG" id="malv:MALV_43650"/>
<name>A0A6N4UWG7_9MYCO</name>
<feature type="chain" id="PRO_5039050126" description="Lipoprotein" evidence="1">
    <location>
        <begin position="25"/>
        <end position="152"/>
    </location>
</feature>
<evidence type="ECO:0000313" key="2">
    <source>
        <dbReference type="EMBL" id="BBX29240.1"/>
    </source>
</evidence>
<dbReference type="AlphaFoldDB" id="A0A6N4UWG7"/>